<dbReference type="InterPro" id="IPR028082">
    <property type="entry name" value="Peripla_BP_I"/>
</dbReference>
<dbReference type="GO" id="GO:0003700">
    <property type="term" value="F:DNA-binding transcription factor activity"/>
    <property type="evidence" value="ECO:0007669"/>
    <property type="project" value="TreeGrafter"/>
</dbReference>
<dbReference type="InterPro" id="IPR010982">
    <property type="entry name" value="Lambda_DNA-bd_dom_sf"/>
</dbReference>
<dbReference type="SUPFAM" id="SSF53822">
    <property type="entry name" value="Periplasmic binding protein-like I"/>
    <property type="match status" value="1"/>
</dbReference>
<gene>
    <name evidence="5" type="ORF">VIN01S_07050</name>
</gene>
<evidence type="ECO:0000256" key="2">
    <source>
        <dbReference type="ARBA" id="ARBA00023125"/>
    </source>
</evidence>
<dbReference type="Proteomes" id="UP000318717">
    <property type="component" value="Unassembled WGS sequence"/>
</dbReference>
<dbReference type="InterPro" id="IPR046335">
    <property type="entry name" value="LacI/GalR-like_sensor"/>
</dbReference>
<evidence type="ECO:0000256" key="1">
    <source>
        <dbReference type="ARBA" id="ARBA00023015"/>
    </source>
</evidence>
<evidence type="ECO:0000313" key="6">
    <source>
        <dbReference type="Proteomes" id="UP000318717"/>
    </source>
</evidence>
<dbReference type="Gene3D" id="3.40.50.2300">
    <property type="match status" value="2"/>
</dbReference>
<keyword evidence="1" id="KW-0805">Transcription regulation</keyword>
<comment type="caution">
    <text evidence="5">The sequence shown here is derived from an EMBL/GenBank/DDBJ whole genome shotgun (WGS) entry which is preliminary data.</text>
</comment>
<dbReference type="Pfam" id="PF13377">
    <property type="entry name" value="Peripla_BP_3"/>
    <property type="match status" value="1"/>
</dbReference>
<keyword evidence="2" id="KW-0238">DNA-binding</keyword>
<dbReference type="GO" id="GO:0000976">
    <property type="term" value="F:transcription cis-regulatory region binding"/>
    <property type="evidence" value="ECO:0007669"/>
    <property type="project" value="TreeGrafter"/>
</dbReference>
<dbReference type="CDD" id="cd06267">
    <property type="entry name" value="PBP1_LacI_sugar_binding-like"/>
    <property type="match status" value="1"/>
</dbReference>
<evidence type="ECO:0000259" key="4">
    <source>
        <dbReference type="PROSITE" id="PS50932"/>
    </source>
</evidence>
<name>A0A4Y3HSI7_9VIBR</name>
<dbReference type="PANTHER" id="PTHR30146:SF149">
    <property type="entry name" value="HTH-TYPE TRANSCRIPTIONAL REGULATOR EBGR"/>
    <property type="match status" value="1"/>
</dbReference>
<dbReference type="Pfam" id="PF00356">
    <property type="entry name" value="LacI"/>
    <property type="match status" value="1"/>
</dbReference>
<reference evidence="5 6" key="1">
    <citation type="submission" date="2019-06" db="EMBL/GenBank/DDBJ databases">
        <title>Whole genome shotgun sequence of Vibrio inusitatus NBRC 102082.</title>
        <authorList>
            <person name="Hosoyama A."/>
            <person name="Uohara A."/>
            <person name="Ohji S."/>
            <person name="Ichikawa N."/>
        </authorList>
    </citation>
    <scope>NUCLEOTIDE SEQUENCE [LARGE SCALE GENOMIC DNA]</scope>
    <source>
        <strain evidence="5 6">NBRC 102082</strain>
    </source>
</reference>
<dbReference type="PROSITE" id="PS50932">
    <property type="entry name" value="HTH_LACI_2"/>
    <property type="match status" value="1"/>
</dbReference>
<evidence type="ECO:0000313" key="5">
    <source>
        <dbReference type="EMBL" id="GEA49901.1"/>
    </source>
</evidence>
<dbReference type="SUPFAM" id="SSF47413">
    <property type="entry name" value="lambda repressor-like DNA-binding domains"/>
    <property type="match status" value="1"/>
</dbReference>
<dbReference type="OrthoDB" id="5681588at2"/>
<dbReference type="AlphaFoldDB" id="A0A4Y3HSI7"/>
<proteinExistence type="predicted"/>
<feature type="domain" description="HTH lacI-type" evidence="4">
    <location>
        <begin position="7"/>
        <end position="51"/>
    </location>
</feature>
<dbReference type="EMBL" id="BJLF01000002">
    <property type="protein sequence ID" value="GEA49901.1"/>
    <property type="molecule type" value="Genomic_DNA"/>
</dbReference>
<dbReference type="Gene3D" id="1.10.260.40">
    <property type="entry name" value="lambda repressor-like DNA-binding domains"/>
    <property type="match status" value="1"/>
</dbReference>
<keyword evidence="6" id="KW-1185">Reference proteome</keyword>
<dbReference type="RefSeq" id="WP_141344234.1">
    <property type="nucleotide sequence ID" value="NZ_BJLF01000002.1"/>
</dbReference>
<keyword evidence="3" id="KW-0804">Transcription</keyword>
<sequence length="375" mass="42103">MGTKKRITIDDLAKESGVPRSTVGRALKNHNVSMEAKRAVEAAISKLGYKRKQPKLDFQVNLNSVGILTSEFVDSPGNYYAEVITHLNTVANKIGIQTKIIDLKRRYTQSRLLKDLNSVNAVIIVGQYDKALLDLIKKEKTPCVLINAIDESMTFSSVCPDYELGGLLAGNYLVQQGHKRIKMIFAETRLSFTHRARGFERAMKQNGIEDFELIDIFKYGKDSVDTNLRRSCNGKSWDIDFNASLIVPHMIDHGVFENITAVFCGCDAMAFSLIHALEDRGISVPNEISVLGFDNVPHAEHFYPPLTTIDCQFSQLMRCGMHQLVHEAADPTTESKRISLRMQLMERNTVIPNKSIEADDKSDVTLGDFANRNYL</sequence>
<protein>
    <submittedName>
        <fullName evidence="5">LacI family transcriptional regulator</fullName>
    </submittedName>
</protein>
<dbReference type="PANTHER" id="PTHR30146">
    <property type="entry name" value="LACI-RELATED TRANSCRIPTIONAL REPRESSOR"/>
    <property type="match status" value="1"/>
</dbReference>
<dbReference type="CDD" id="cd01392">
    <property type="entry name" value="HTH_LacI"/>
    <property type="match status" value="1"/>
</dbReference>
<accession>A0A4Y3HSI7</accession>
<organism evidence="5 6">
    <name type="scientific">Vibrio inusitatus NBRC 102082</name>
    <dbReference type="NCBI Taxonomy" id="1219070"/>
    <lineage>
        <taxon>Bacteria</taxon>
        <taxon>Pseudomonadati</taxon>
        <taxon>Pseudomonadota</taxon>
        <taxon>Gammaproteobacteria</taxon>
        <taxon>Vibrionales</taxon>
        <taxon>Vibrionaceae</taxon>
        <taxon>Vibrio</taxon>
    </lineage>
</organism>
<dbReference type="SMART" id="SM00354">
    <property type="entry name" value="HTH_LACI"/>
    <property type="match status" value="1"/>
</dbReference>
<evidence type="ECO:0000256" key="3">
    <source>
        <dbReference type="ARBA" id="ARBA00023163"/>
    </source>
</evidence>
<dbReference type="InterPro" id="IPR000843">
    <property type="entry name" value="HTH_LacI"/>
</dbReference>